<comment type="caution">
    <text evidence="3">The sequence shown here is derived from an EMBL/GenBank/DDBJ whole genome shotgun (WGS) entry which is preliminary data.</text>
</comment>
<dbReference type="EMBL" id="BMQA01000015">
    <property type="protein sequence ID" value="GGJ30545.1"/>
    <property type="molecule type" value="Genomic_DNA"/>
</dbReference>
<dbReference type="AlphaFoldDB" id="A0A917NU95"/>
<dbReference type="SUPFAM" id="SSF53732">
    <property type="entry name" value="Aconitase iron-sulfur domain"/>
    <property type="match status" value="1"/>
</dbReference>
<dbReference type="InterPro" id="IPR015931">
    <property type="entry name" value="Acnase/IPM_dHydase_lsu_aba_1/3"/>
</dbReference>
<sequence length="87" mass="8982">MCQGRQGLTAGGQSAPAAADPAAVFTQASSEETQGPAGHDALPVSAIERRRVDQRFIGSCANGRLEHLGIAAVTVRGRKVASSYGCW</sequence>
<reference evidence="3" key="1">
    <citation type="journal article" date="2014" name="Int. J. Syst. Evol. Microbiol.">
        <title>Complete genome sequence of Corynebacterium casei LMG S-19264T (=DSM 44701T), isolated from a smear-ripened cheese.</title>
        <authorList>
            <consortium name="US DOE Joint Genome Institute (JGI-PGF)"/>
            <person name="Walter F."/>
            <person name="Albersmeier A."/>
            <person name="Kalinowski J."/>
            <person name="Ruckert C."/>
        </authorList>
    </citation>
    <scope>NUCLEOTIDE SEQUENCE</scope>
    <source>
        <strain evidence="3">JCM 3086</strain>
    </source>
</reference>
<name>A0A917NU95_9ACTN</name>
<feature type="region of interest" description="Disordered" evidence="2">
    <location>
        <begin position="1"/>
        <end position="45"/>
    </location>
</feature>
<keyword evidence="4" id="KW-1185">Reference proteome</keyword>
<reference evidence="3" key="2">
    <citation type="submission" date="2020-09" db="EMBL/GenBank/DDBJ databases">
        <authorList>
            <person name="Sun Q."/>
            <person name="Ohkuma M."/>
        </authorList>
    </citation>
    <scope>NUCLEOTIDE SEQUENCE</scope>
    <source>
        <strain evidence="3">JCM 3086</strain>
    </source>
</reference>
<organism evidence="3 4">
    <name type="scientific">Streptomyces brasiliensis</name>
    <dbReference type="NCBI Taxonomy" id="1954"/>
    <lineage>
        <taxon>Bacteria</taxon>
        <taxon>Bacillati</taxon>
        <taxon>Actinomycetota</taxon>
        <taxon>Actinomycetes</taxon>
        <taxon>Kitasatosporales</taxon>
        <taxon>Streptomycetaceae</taxon>
        <taxon>Streptomyces</taxon>
    </lineage>
</organism>
<gene>
    <name evidence="3" type="ORF">GCM10010121_047320</name>
</gene>
<evidence type="ECO:0000256" key="1">
    <source>
        <dbReference type="ARBA" id="ARBA00023004"/>
    </source>
</evidence>
<dbReference type="Proteomes" id="UP000657574">
    <property type="component" value="Unassembled WGS sequence"/>
</dbReference>
<keyword evidence="1" id="KW-0408">Iron</keyword>
<evidence type="ECO:0000256" key="2">
    <source>
        <dbReference type="SAM" id="MobiDB-lite"/>
    </source>
</evidence>
<protein>
    <submittedName>
        <fullName evidence="3">Uncharacterized protein</fullName>
    </submittedName>
</protein>
<proteinExistence type="predicted"/>
<accession>A0A917NU95</accession>
<evidence type="ECO:0000313" key="3">
    <source>
        <dbReference type="EMBL" id="GGJ30545.1"/>
    </source>
</evidence>
<evidence type="ECO:0000313" key="4">
    <source>
        <dbReference type="Proteomes" id="UP000657574"/>
    </source>
</evidence>
<dbReference type="InterPro" id="IPR036008">
    <property type="entry name" value="Aconitase_4Fe-4S_dom"/>
</dbReference>
<dbReference type="Gene3D" id="3.30.499.10">
    <property type="entry name" value="Aconitase, domain 3"/>
    <property type="match status" value="1"/>
</dbReference>